<name>A0AA46GZG4_9MICO</name>
<keyword evidence="1" id="KW-0812">Transmembrane</keyword>
<evidence type="ECO:0000256" key="1">
    <source>
        <dbReference type="SAM" id="Phobius"/>
    </source>
</evidence>
<feature type="transmembrane region" description="Helical" evidence="1">
    <location>
        <begin position="37"/>
        <end position="57"/>
    </location>
</feature>
<proteinExistence type="predicted"/>
<gene>
    <name evidence="2" type="ORF">NCTC7915_00095</name>
</gene>
<feature type="transmembrane region" description="Helical" evidence="1">
    <location>
        <begin position="12"/>
        <end position="31"/>
    </location>
</feature>
<organism evidence="2 3">
    <name type="scientific">Dermatophilus congolensis</name>
    <dbReference type="NCBI Taxonomy" id="1863"/>
    <lineage>
        <taxon>Bacteria</taxon>
        <taxon>Bacillati</taxon>
        <taxon>Actinomycetota</taxon>
        <taxon>Actinomycetes</taxon>
        <taxon>Micrococcales</taxon>
        <taxon>Dermatophilaceae</taxon>
        <taxon>Dermatophilus</taxon>
    </lineage>
</organism>
<sequence>MYFKDVPFPPVIRATVVGSMVGVVLVGVVVLGAGGVLLFVAAAVAVVVMVGVLLGVGPHAESVVSARSVVVRRTTGWL</sequence>
<dbReference type="EMBL" id="UFYA01000001">
    <property type="protein sequence ID" value="STD03451.1"/>
    <property type="molecule type" value="Genomic_DNA"/>
</dbReference>
<dbReference type="Proteomes" id="UP000254118">
    <property type="component" value="Unassembled WGS sequence"/>
</dbReference>
<evidence type="ECO:0000313" key="2">
    <source>
        <dbReference type="EMBL" id="STD03451.1"/>
    </source>
</evidence>
<reference evidence="2 3" key="1">
    <citation type="submission" date="2018-06" db="EMBL/GenBank/DDBJ databases">
        <authorList>
            <consortium name="Pathogen Informatics"/>
            <person name="Doyle S."/>
        </authorList>
    </citation>
    <scope>NUCLEOTIDE SEQUENCE [LARGE SCALE GENOMIC DNA]</scope>
    <source>
        <strain evidence="2 3">NCTC7915</strain>
    </source>
</reference>
<evidence type="ECO:0000313" key="3">
    <source>
        <dbReference type="Proteomes" id="UP000254118"/>
    </source>
</evidence>
<keyword evidence="1" id="KW-0472">Membrane</keyword>
<protein>
    <submittedName>
        <fullName evidence="2">Uncharacterized protein</fullName>
    </submittedName>
</protein>
<comment type="caution">
    <text evidence="2">The sequence shown here is derived from an EMBL/GenBank/DDBJ whole genome shotgun (WGS) entry which is preliminary data.</text>
</comment>
<dbReference type="AlphaFoldDB" id="A0AA46GZG4"/>
<accession>A0AA46GZG4</accession>
<keyword evidence="1" id="KW-1133">Transmembrane helix</keyword>